<evidence type="ECO:0000256" key="1">
    <source>
        <dbReference type="ARBA" id="ARBA00002959"/>
    </source>
</evidence>
<dbReference type="Proteomes" id="UP000659654">
    <property type="component" value="Unassembled WGS sequence"/>
</dbReference>
<comment type="similarity">
    <text evidence="3 13">Belongs to the TIM50 family.</text>
</comment>
<evidence type="ECO:0000256" key="5">
    <source>
        <dbReference type="ARBA" id="ARBA00022692"/>
    </source>
</evidence>
<sequence length="485" mass="55089">MSSRLIVRSVGKISSRRLSELLLKSNVAAAIVPGRFYSDESVVEKFAPGIRSPFDNPRRVHKASYPTDKLEKDAKVEKVKPDTLKSEPIQKEELGSTVLAEEVAKKIEDINKAAETLKSDAQEPVQAQPAGVQTASTSFGSSILSRLGIERIPDDIPEDEKKKQKTARNTRLGILCLTFGTFCGLVWFCFHYGRARRDEAGNVIVDAYSTSVLAPFYRIADGFRDWMNYAVEPSREKLLPDPLKPPYIQPKYTLVIEMKNVLVAPEWTYKTGYRFKKRPALDYFLDVVGYPNFELVIYTSEPPMSAFSVVDSIDPKQRIMYRLFRDCTKYQDGHHIKDLGRLNRDLSKVIFIDFDAQSAKLNPENVLRLPKWDGDMDDTALVDLAELLKTIHLSDTDDVRPTLQYYSSFDNPPAEFRRRAIELAEWEKQKQQQKNESSLKKYGGFFGFRRHQNQIRLSFSLAAHNGRFVKGLDVNSPGSCDIPGA</sequence>
<keyword evidence="9 13" id="KW-1133">Transmembrane helix</keyword>
<keyword evidence="12 13" id="KW-0472">Membrane</keyword>
<evidence type="ECO:0000259" key="14">
    <source>
        <dbReference type="PROSITE" id="PS50969"/>
    </source>
</evidence>
<keyword evidence="8 13" id="KW-0809">Transit peptide</keyword>
<dbReference type="AlphaFoldDB" id="A0A7I8X5V2"/>
<keyword evidence="5 13" id="KW-0812">Transmembrane</keyword>
<dbReference type="SMART" id="SM00577">
    <property type="entry name" value="CPDc"/>
    <property type="match status" value="1"/>
</dbReference>
<comment type="subcellular location">
    <subcellularLocation>
        <location evidence="2 13">Mitochondrion inner membrane</location>
        <topology evidence="2 13">Single-pass membrane protein</topology>
    </subcellularLocation>
</comment>
<gene>
    <name evidence="15" type="ORF">BXYJ_LOCUS11724</name>
</gene>
<dbReference type="FunFam" id="3.40.50.1000:FF:000019">
    <property type="entry name" value="Mitochondrial import inner membrane translocase subunit TIM50"/>
    <property type="match status" value="1"/>
</dbReference>
<dbReference type="InterPro" id="IPR004274">
    <property type="entry name" value="FCP1_dom"/>
</dbReference>
<comment type="caution">
    <text evidence="15">The sequence shown here is derived from an EMBL/GenBank/DDBJ whole genome shotgun (WGS) entry which is preliminary data.</text>
</comment>
<evidence type="ECO:0000256" key="7">
    <source>
        <dbReference type="ARBA" id="ARBA00022927"/>
    </source>
</evidence>
<keyword evidence="7 13" id="KW-0653">Protein transport</keyword>
<keyword evidence="6" id="KW-0999">Mitochondrion inner membrane</keyword>
<evidence type="ECO:0000256" key="12">
    <source>
        <dbReference type="ARBA" id="ARBA00023136"/>
    </source>
</evidence>
<dbReference type="EMBL" id="CAJFDI010000005">
    <property type="protein sequence ID" value="CAD5231628.1"/>
    <property type="molecule type" value="Genomic_DNA"/>
</dbReference>
<evidence type="ECO:0000313" key="15">
    <source>
        <dbReference type="EMBL" id="CAD5231628.1"/>
    </source>
</evidence>
<dbReference type="SUPFAM" id="SSF56784">
    <property type="entry name" value="HAD-like"/>
    <property type="match status" value="1"/>
</dbReference>
<dbReference type="GO" id="GO:0015031">
    <property type="term" value="P:protein transport"/>
    <property type="evidence" value="ECO:0007669"/>
    <property type="project" value="UniProtKB-KW"/>
</dbReference>
<dbReference type="Gene3D" id="3.40.50.1000">
    <property type="entry name" value="HAD superfamily/HAD-like"/>
    <property type="match status" value="1"/>
</dbReference>
<dbReference type="PANTHER" id="PTHR12210">
    <property type="entry name" value="DULLARD PROTEIN PHOSPHATASE"/>
    <property type="match status" value="1"/>
</dbReference>
<reference evidence="15" key="1">
    <citation type="submission" date="2020-09" db="EMBL/GenBank/DDBJ databases">
        <authorList>
            <person name="Kikuchi T."/>
        </authorList>
    </citation>
    <scope>NUCLEOTIDE SEQUENCE</scope>
    <source>
        <strain evidence="15">Ka4C1</strain>
    </source>
</reference>
<keyword evidence="10 13" id="KW-0811">Translocation</keyword>
<evidence type="ECO:0000256" key="2">
    <source>
        <dbReference type="ARBA" id="ARBA00004434"/>
    </source>
</evidence>
<dbReference type="GO" id="GO:0005744">
    <property type="term" value="C:TIM23 mitochondrial import inner membrane translocase complex"/>
    <property type="evidence" value="ECO:0007669"/>
    <property type="project" value="UniProtKB-UniRule"/>
</dbReference>
<comment type="subunit">
    <text evidence="13">Component of the TIM23 complex.</text>
</comment>
<evidence type="ECO:0000256" key="3">
    <source>
        <dbReference type="ARBA" id="ARBA00006344"/>
    </source>
</evidence>
<evidence type="ECO:0000256" key="6">
    <source>
        <dbReference type="ARBA" id="ARBA00022792"/>
    </source>
</evidence>
<name>A0A7I8X5V2_BURXY</name>
<evidence type="ECO:0000256" key="4">
    <source>
        <dbReference type="ARBA" id="ARBA00022448"/>
    </source>
</evidence>
<dbReference type="SMR" id="A0A7I8X5V2"/>
<proteinExistence type="inferred from homology"/>
<evidence type="ECO:0000313" key="16">
    <source>
        <dbReference type="Proteomes" id="UP000659654"/>
    </source>
</evidence>
<accession>A0A7I8X5V2</accession>
<evidence type="ECO:0000256" key="8">
    <source>
        <dbReference type="ARBA" id="ARBA00022946"/>
    </source>
</evidence>
<evidence type="ECO:0000256" key="13">
    <source>
        <dbReference type="RuleBase" id="RU365079"/>
    </source>
</evidence>
<dbReference type="Pfam" id="PF03031">
    <property type="entry name" value="NIF"/>
    <property type="match status" value="1"/>
</dbReference>
<dbReference type="InterPro" id="IPR036412">
    <property type="entry name" value="HAD-like_sf"/>
</dbReference>
<dbReference type="CDD" id="cd07521">
    <property type="entry name" value="HAD_FCP1-like"/>
    <property type="match status" value="1"/>
</dbReference>
<keyword evidence="16" id="KW-1185">Reference proteome</keyword>
<organism evidence="15 16">
    <name type="scientific">Bursaphelenchus xylophilus</name>
    <name type="common">Pinewood nematode worm</name>
    <name type="synonym">Aphelenchoides xylophilus</name>
    <dbReference type="NCBI Taxonomy" id="6326"/>
    <lineage>
        <taxon>Eukaryota</taxon>
        <taxon>Metazoa</taxon>
        <taxon>Ecdysozoa</taxon>
        <taxon>Nematoda</taxon>
        <taxon>Chromadorea</taxon>
        <taxon>Rhabditida</taxon>
        <taxon>Tylenchina</taxon>
        <taxon>Tylenchomorpha</taxon>
        <taxon>Aphelenchoidea</taxon>
        <taxon>Aphelenchoididae</taxon>
        <taxon>Bursaphelenchus</taxon>
    </lineage>
</organism>
<dbReference type="EMBL" id="CAJFCV020000005">
    <property type="protein sequence ID" value="CAG9122882.1"/>
    <property type="molecule type" value="Genomic_DNA"/>
</dbReference>
<keyword evidence="11 13" id="KW-0496">Mitochondrion</keyword>
<dbReference type="PROSITE" id="PS50969">
    <property type="entry name" value="FCP1"/>
    <property type="match status" value="1"/>
</dbReference>
<evidence type="ECO:0000256" key="9">
    <source>
        <dbReference type="ARBA" id="ARBA00022989"/>
    </source>
</evidence>
<evidence type="ECO:0000256" key="11">
    <source>
        <dbReference type="ARBA" id="ARBA00023128"/>
    </source>
</evidence>
<dbReference type="OrthoDB" id="287041at2759"/>
<evidence type="ECO:0000256" key="10">
    <source>
        <dbReference type="ARBA" id="ARBA00023010"/>
    </source>
</evidence>
<dbReference type="InterPro" id="IPR050365">
    <property type="entry name" value="TIM50"/>
</dbReference>
<feature type="domain" description="FCP1 homology" evidence="14">
    <location>
        <begin position="247"/>
        <end position="391"/>
    </location>
</feature>
<protein>
    <recommendedName>
        <fullName evidence="13">Mitochondrial import inner membrane translocase subunit TIM50</fullName>
    </recommendedName>
</protein>
<feature type="transmembrane region" description="Helical" evidence="13">
    <location>
        <begin position="172"/>
        <end position="193"/>
    </location>
</feature>
<keyword evidence="4 13" id="KW-0813">Transport</keyword>
<comment type="function">
    <text evidence="1 13">Essential component of the TIM23 complex, a complex that mediates the translocation of transit peptide-containing proteins across the mitochondrial inner membrane.</text>
</comment>
<dbReference type="Proteomes" id="UP000582659">
    <property type="component" value="Unassembled WGS sequence"/>
</dbReference>
<dbReference type="InterPro" id="IPR023214">
    <property type="entry name" value="HAD_sf"/>
</dbReference>